<reference evidence="1 4" key="2">
    <citation type="submission" date="2020-10" db="EMBL/GenBank/DDBJ databases">
        <title>Genome sequences of Pseudomonas isolates.</title>
        <authorList>
            <person name="Wessels L."/>
            <person name="Reich F."/>
            <person name="Hammerl J."/>
        </authorList>
    </citation>
    <scope>NUCLEOTIDE SEQUENCE [LARGE SCALE GENOMIC DNA]</scope>
    <source>
        <strain evidence="1 4">20-MO00624-0</strain>
    </source>
</reference>
<dbReference type="EMBL" id="UAUF01000011">
    <property type="protein sequence ID" value="SPZ06387.1"/>
    <property type="molecule type" value="Genomic_DNA"/>
</dbReference>
<accession>A0A2X2CE38</accession>
<evidence type="ECO:0000313" key="3">
    <source>
        <dbReference type="Proteomes" id="UP000250443"/>
    </source>
</evidence>
<gene>
    <name evidence="1" type="ORF">IRZ65_23280</name>
    <name evidence="2" type="ORF">NCTC11842_02260</name>
</gene>
<dbReference type="Proteomes" id="UP000250443">
    <property type="component" value="Unassembled WGS sequence"/>
</dbReference>
<evidence type="ECO:0000313" key="2">
    <source>
        <dbReference type="EMBL" id="SPZ06387.1"/>
    </source>
</evidence>
<dbReference type="RefSeq" id="WP_010798416.1">
    <property type="nucleotide sequence ID" value="NZ_CP044086.1"/>
</dbReference>
<reference evidence="2 3" key="1">
    <citation type="submission" date="2018-06" db="EMBL/GenBank/DDBJ databases">
        <authorList>
            <consortium name="Pathogen Informatics"/>
            <person name="Doyle S."/>
        </authorList>
    </citation>
    <scope>NUCLEOTIDE SEQUENCE [LARGE SCALE GENOMIC DNA]</scope>
    <source>
        <strain evidence="2 3">NCTC11842</strain>
    </source>
</reference>
<dbReference type="Proteomes" id="UP000626180">
    <property type="component" value="Unassembled WGS sequence"/>
</dbReference>
<evidence type="ECO:0000313" key="1">
    <source>
        <dbReference type="EMBL" id="MBF8643588.1"/>
    </source>
</evidence>
<protein>
    <recommendedName>
        <fullName evidence="5">Lipoprotein</fullName>
    </recommendedName>
</protein>
<name>A0A2X2CE38_PSELU</name>
<dbReference type="GeneID" id="300267552"/>
<dbReference type="AlphaFoldDB" id="A0A2X2CE38"/>
<proteinExistence type="predicted"/>
<dbReference type="EMBL" id="JADMCD010000019">
    <property type="protein sequence ID" value="MBF8643588.1"/>
    <property type="molecule type" value="Genomic_DNA"/>
</dbReference>
<sequence>MKRNVLLIAIAFVCLAGCSPTEKDAIEKSQALVKKELKDPKSAKFGYTYFLGSLSSGTGDGYVCGRLSGVGVRETAPRFMRYVSSVSVKENTLVINNIWVEAPDNTSILGTKETIFDRLYWNKYCVDARHPASQSGI</sequence>
<evidence type="ECO:0000313" key="4">
    <source>
        <dbReference type="Proteomes" id="UP000626180"/>
    </source>
</evidence>
<organism evidence="2 3">
    <name type="scientific">Pseudomonas luteola</name>
    <dbReference type="NCBI Taxonomy" id="47886"/>
    <lineage>
        <taxon>Bacteria</taxon>
        <taxon>Pseudomonadati</taxon>
        <taxon>Pseudomonadota</taxon>
        <taxon>Gammaproteobacteria</taxon>
        <taxon>Pseudomonadales</taxon>
        <taxon>Pseudomonadaceae</taxon>
        <taxon>Pseudomonas</taxon>
    </lineage>
</organism>
<evidence type="ECO:0008006" key="5">
    <source>
        <dbReference type="Google" id="ProtNLM"/>
    </source>
</evidence>
<keyword evidence="4" id="KW-1185">Reference proteome</keyword>